<dbReference type="Proteomes" id="UP000887565">
    <property type="component" value="Unplaced"/>
</dbReference>
<reference evidence="2" key="1">
    <citation type="submission" date="2022-11" db="UniProtKB">
        <authorList>
            <consortium name="WormBaseParasite"/>
        </authorList>
    </citation>
    <scope>IDENTIFICATION</scope>
</reference>
<proteinExistence type="predicted"/>
<evidence type="ECO:0000313" key="1">
    <source>
        <dbReference type="Proteomes" id="UP000887565"/>
    </source>
</evidence>
<organism evidence="1 2">
    <name type="scientific">Romanomermis culicivorax</name>
    <name type="common">Nematode worm</name>
    <dbReference type="NCBI Taxonomy" id="13658"/>
    <lineage>
        <taxon>Eukaryota</taxon>
        <taxon>Metazoa</taxon>
        <taxon>Ecdysozoa</taxon>
        <taxon>Nematoda</taxon>
        <taxon>Enoplea</taxon>
        <taxon>Dorylaimia</taxon>
        <taxon>Mermithida</taxon>
        <taxon>Mermithoidea</taxon>
        <taxon>Mermithidae</taxon>
        <taxon>Romanomermis</taxon>
    </lineage>
</organism>
<keyword evidence="1" id="KW-1185">Reference proteome</keyword>
<dbReference type="AlphaFoldDB" id="A0A915LBX2"/>
<accession>A0A915LBX2</accession>
<name>A0A915LBX2_ROMCU</name>
<dbReference type="WBParaSite" id="nRc.2.0.1.t47848-RA">
    <property type="protein sequence ID" value="nRc.2.0.1.t47848-RA"/>
    <property type="gene ID" value="nRc.2.0.1.g47848"/>
</dbReference>
<protein>
    <submittedName>
        <fullName evidence="2">Uncharacterized protein</fullName>
    </submittedName>
</protein>
<sequence length="60" mass="6719">MDQALTWITRAKWSTGYLFKVASTNKGTDPGSDKVIPPDLSFTLSPSSYRTSNLFKLYKS</sequence>
<evidence type="ECO:0000313" key="2">
    <source>
        <dbReference type="WBParaSite" id="nRc.2.0.1.t47848-RA"/>
    </source>
</evidence>